<evidence type="ECO:0000313" key="2">
    <source>
        <dbReference type="Proteomes" id="UP000034048"/>
    </source>
</evidence>
<name>A0A0G0NAE1_9BACT</name>
<dbReference type="PANTHER" id="PTHR37953:SF1">
    <property type="entry name" value="UPF0127 PROTEIN MJ1496"/>
    <property type="match status" value="1"/>
</dbReference>
<dbReference type="EMBL" id="LBWS01000055">
    <property type="protein sequence ID" value="KKR12438.1"/>
    <property type="molecule type" value="Genomic_DNA"/>
</dbReference>
<gene>
    <name evidence="1" type="ORF">UT42_C0055G0007</name>
</gene>
<protein>
    <recommendedName>
        <fullName evidence="3">DUF192 domain-containing protein</fullName>
    </recommendedName>
</protein>
<dbReference type="AlphaFoldDB" id="A0A0G0NAE1"/>
<dbReference type="InterPro" id="IPR038695">
    <property type="entry name" value="Saro_0823-like_sf"/>
</dbReference>
<sequence length="140" mass="15658">MPKLIIILPLLFILTACDRAISQVVINDQTVAVEVAVTPDEQYQGLSDRENLCADCGLLFVVTANSRPDFVMRNMNFPLDFIWINDDIIVDITAQAQPEGEATKAIYQASLPVDYVLEINGGQAEVWGWQIGERVKLKYD</sequence>
<comment type="caution">
    <text evidence="1">The sequence shown here is derived from an EMBL/GenBank/DDBJ whole genome shotgun (WGS) entry which is preliminary data.</text>
</comment>
<evidence type="ECO:0008006" key="3">
    <source>
        <dbReference type="Google" id="ProtNLM"/>
    </source>
</evidence>
<reference evidence="1 2" key="1">
    <citation type="journal article" date="2015" name="Nature">
        <title>rRNA introns, odd ribosomes, and small enigmatic genomes across a large radiation of phyla.</title>
        <authorList>
            <person name="Brown C.T."/>
            <person name="Hug L.A."/>
            <person name="Thomas B.C."/>
            <person name="Sharon I."/>
            <person name="Castelle C.J."/>
            <person name="Singh A."/>
            <person name="Wilkins M.J."/>
            <person name="Williams K.H."/>
            <person name="Banfield J.F."/>
        </authorList>
    </citation>
    <scope>NUCLEOTIDE SEQUENCE [LARGE SCALE GENOMIC DNA]</scope>
</reference>
<accession>A0A0G0NAE1</accession>
<proteinExistence type="predicted"/>
<dbReference type="Pfam" id="PF02643">
    <property type="entry name" value="DUF192"/>
    <property type="match status" value="1"/>
</dbReference>
<dbReference type="Gene3D" id="2.60.120.1140">
    <property type="entry name" value="Protein of unknown function DUF192"/>
    <property type="match status" value="1"/>
</dbReference>
<dbReference type="Proteomes" id="UP000034048">
    <property type="component" value="Unassembled WGS sequence"/>
</dbReference>
<dbReference type="InterPro" id="IPR003795">
    <property type="entry name" value="DUF192"/>
</dbReference>
<dbReference type="PANTHER" id="PTHR37953">
    <property type="entry name" value="UPF0127 PROTEIN MJ1496"/>
    <property type="match status" value="1"/>
</dbReference>
<organism evidence="1 2">
    <name type="scientific">Candidatus Falkowbacteria bacterium GW2011_GWA2_39_24</name>
    <dbReference type="NCBI Taxonomy" id="1618634"/>
    <lineage>
        <taxon>Bacteria</taxon>
        <taxon>Candidatus Falkowiibacteriota</taxon>
    </lineage>
</organism>
<dbReference type="PROSITE" id="PS51257">
    <property type="entry name" value="PROKAR_LIPOPROTEIN"/>
    <property type="match status" value="1"/>
</dbReference>
<evidence type="ECO:0000313" key="1">
    <source>
        <dbReference type="EMBL" id="KKR12438.1"/>
    </source>
</evidence>